<evidence type="ECO:0000256" key="1">
    <source>
        <dbReference type="ARBA" id="ARBA00007843"/>
    </source>
</evidence>
<dbReference type="Pfam" id="PF02469">
    <property type="entry name" value="Fasciclin"/>
    <property type="match status" value="1"/>
</dbReference>
<name>A0A3Q7JHG9_SOLLC</name>
<dbReference type="AlphaFoldDB" id="A0A3Q7JHG9"/>
<evidence type="ECO:0000259" key="3">
    <source>
        <dbReference type="PROSITE" id="PS50213"/>
    </source>
</evidence>
<dbReference type="InterPro" id="IPR036378">
    <property type="entry name" value="FAS1_dom_sf"/>
</dbReference>
<comment type="similarity">
    <text evidence="1">Belongs to the fasciclin-like AGP family.</text>
</comment>
<dbReference type="PANTHER" id="PTHR33985">
    <property type="entry name" value="OS02G0491300 PROTEIN-RELATED"/>
    <property type="match status" value="1"/>
</dbReference>
<dbReference type="PaxDb" id="4081-Solyc11g005490.1.1"/>
<dbReference type="InterPro" id="IPR000782">
    <property type="entry name" value="FAS1_domain"/>
</dbReference>
<protein>
    <recommendedName>
        <fullName evidence="3">FAS1 domain-containing protein</fullName>
    </recommendedName>
</protein>
<reference evidence="4" key="1">
    <citation type="journal article" date="2012" name="Nature">
        <title>The tomato genome sequence provides insights into fleshy fruit evolution.</title>
        <authorList>
            <consortium name="Tomato Genome Consortium"/>
        </authorList>
    </citation>
    <scope>NUCLEOTIDE SEQUENCE [LARGE SCALE GENOMIC DNA]</scope>
    <source>
        <strain evidence="4">cv. Heinz 1706</strain>
    </source>
</reference>
<feature type="domain" description="FAS1" evidence="3">
    <location>
        <begin position="58"/>
        <end position="202"/>
    </location>
</feature>
<dbReference type="STRING" id="4081.A0A3Q7JHG9"/>
<dbReference type="KEGG" id="sly:104644532"/>
<dbReference type="Gramene" id="Solyc11g005490.1.1">
    <property type="protein sequence ID" value="Solyc11g005490.1.1.1"/>
    <property type="gene ID" value="Solyc11g005490.1"/>
</dbReference>
<dbReference type="SMR" id="A0A3Q7JHG9"/>
<dbReference type="SUPFAM" id="SSF82153">
    <property type="entry name" value="FAS1 domain"/>
    <property type="match status" value="1"/>
</dbReference>
<proteinExistence type="inferred from homology"/>
<reference evidence="4" key="2">
    <citation type="submission" date="2019-01" db="UniProtKB">
        <authorList>
            <consortium name="EnsemblPlants"/>
        </authorList>
    </citation>
    <scope>IDENTIFICATION</scope>
    <source>
        <strain evidence="4">cv. Heinz 1706</strain>
    </source>
</reference>
<evidence type="ECO:0000256" key="2">
    <source>
        <dbReference type="SAM" id="SignalP"/>
    </source>
</evidence>
<organism evidence="4">
    <name type="scientific">Solanum lycopersicum</name>
    <name type="common">Tomato</name>
    <name type="synonym">Lycopersicon esculentum</name>
    <dbReference type="NCBI Taxonomy" id="4081"/>
    <lineage>
        <taxon>Eukaryota</taxon>
        <taxon>Viridiplantae</taxon>
        <taxon>Streptophyta</taxon>
        <taxon>Embryophyta</taxon>
        <taxon>Tracheophyta</taxon>
        <taxon>Spermatophyta</taxon>
        <taxon>Magnoliopsida</taxon>
        <taxon>eudicotyledons</taxon>
        <taxon>Gunneridae</taxon>
        <taxon>Pentapetalae</taxon>
        <taxon>asterids</taxon>
        <taxon>lamiids</taxon>
        <taxon>Solanales</taxon>
        <taxon>Solanaceae</taxon>
        <taxon>Solanoideae</taxon>
        <taxon>Solaneae</taxon>
        <taxon>Solanum</taxon>
        <taxon>Solanum subgen. Lycopersicon</taxon>
    </lineage>
</organism>
<dbReference type="RefSeq" id="XP_010312888.1">
    <property type="nucleotide sequence ID" value="XM_010314586.4"/>
</dbReference>
<sequence length="277" mass="30717">MANRRTLFLILFITAVAAAAADSATNTTATVDIVSTSVHSIKPATKTARAKYSISPYELDSLLSVLRYSGYPLFSNAIDTSDIQFQILTGHTTLADASSMPAGSFTIFAPRDHFLYTLDMASDADAYVAALRSHVIPSRRLTITELRNLTPPYLDTLLPHYSILVEKSRGDDDFVTVDGIRVTDPNIFVGSRFVVHGLDGILLTGFNMYEDTLSQMGKGFFAPEKVEPFAHKSGRNSASAAKNGRFSRVTRKHRKLQYRRMWKSNYSVRRNGGEDDF</sequence>
<dbReference type="SMART" id="SM00554">
    <property type="entry name" value="FAS1"/>
    <property type="match status" value="1"/>
</dbReference>
<keyword evidence="5" id="KW-1185">Reference proteome</keyword>
<dbReference type="PANTHER" id="PTHR33985:SF15">
    <property type="entry name" value="FASCICLIN-LIKE ARABINOGALACTAN PROTEIN 19"/>
    <property type="match status" value="1"/>
</dbReference>
<feature type="signal peptide" evidence="2">
    <location>
        <begin position="1"/>
        <end position="21"/>
    </location>
</feature>
<dbReference type="InterPro" id="IPR052806">
    <property type="entry name" value="Fasciclin-like_AGP"/>
</dbReference>
<dbReference type="OrthoDB" id="1937685at2759"/>
<dbReference type="PROSITE" id="PS50213">
    <property type="entry name" value="FAS1"/>
    <property type="match status" value="1"/>
</dbReference>
<evidence type="ECO:0000313" key="4">
    <source>
        <dbReference type="EnsemblPlants" id="Solyc11g005490.1.1.1"/>
    </source>
</evidence>
<feature type="chain" id="PRO_5018736042" description="FAS1 domain-containing protein" evidence="2">
    <location>
        <begin position="22"/>
        <end position="277"/>
    </location>
</feature>
<dbReference type="Proteomes" id="UP000004994">
    <property type="component" value="Chromosome 11"/>
</dbReference>
<dbReference type="OMA" id="FLYTLDM"/>
<dbReference type="EnsemblPlants" id="Solyc11g005490.1.1">
    <property type="protein sequence ID" value="Solyc11g005490.1.1.1"/>
    <property type="gene ID" value="Solyc11g005490.1"/>
</dbReference>
<dbReference type="Gene3D" id="2.30.180.10">
    <property type="entry name" value="FAS1 domain"/>
    <property type="match status" value="1"/>
</dbReference>
<keyword evidence="2" id="KW-0732">Signal</keyword>
<dbReference type="FunCoup" id="A0A3Q7JHG9">
    <property type="interactions" value="2"/>
</dbReference>
<gene>
    <name evidence="4" type="primary">LOC104644532</name>
</gene>
<accession>A0A3Q7JHG9</accession>
<evidence type="ECO:0000313" key="5">
    <source>
        <dbReference type="Proteomes" id="UP000004994"/>
    </source>
</evidence>
<dbReference type="InParanoid" id="A0A3Q7JHG9"/>
<dbReference type="GeneID" id="104644532"/>